<reference evidence="1 2" key="1">
    <citation type="journal article" date="2016" name="Mol. Biol. Evol.">
        <title>Comparative Genomics of Early-Diverging Mushroom-Forming Fungi Provides Insights into the Origins of Lignocellulose Decay Capabilities.</title>
        <authorList>
            <person name="Nagy L.G."/>
            <person name="Riley R."/>
            <person name="Tritt A."/>
            <person name="Adam C."/>
            <person name="Daum C."/>
            <person name="Floudas D."/>
            <person name="Sun H."/>
            <person name="Yadav J.S."/>
            <person name="Pangilinan J."/>
            <person name="Larsson K.H."/>
            <person name="Matsuura K."/>
            <person name="Barry K."/>
            <person name="Labutti K."/>
            <person name="Kuo R."/>
            <person name="Ohm R.A."/>
            <person name="Bhattacharya S.S."/>
            <person name="Shirouzu T."/>
            <person name="Yoshinaga Y."/>
            <person name="Martin F.M."/>
            <person name="Grigoriev I.V."/>
            <person name="Hibbett D.S."/>
        </authorList>
    </citation>
    <scope>NUCLEOTIDE SEQUENCE [LARGE SCALE GENOMIC DNA]</scope>
    <source>
        <strain evidence="1 2">CBS 109695</strain>
    </source>
</reference>
<dbReference type="Proteomes" id="UP000076532">
    <property type="component" value="Unassembled WGS sequence"/>
</dbReference>
<keyword evidence="2" id="KW-1185">Reference proteome</keyword>
<evidence type="ECO:0000313" key="1">
    <source>
        <dbReference type="EMBL" id="KZP06613.1"/>
    </source>
</evidence>
<dbReference type="AlphaFoldDB" id="A0A167WY43"/>
<evidence type="ECO:0000313" key="2">
    <source>
        <dbReference type="Proteomes" id="UP000076532"/>
    </source>
</evidence>
<name>A0A167WY43_9AGAM</name>
<proteinExistence type="predicted"/>
<gene>
    <name evidence="1" type="ORF">FIBSPDRAFT_876392</name>
</gene>
<organism evidence="1 2">
    <name type="scientific">Athelia psychrophila</name>
    <dbReference type="NCBI Taxonomy" id="1759441"/>
    <lineage>
        <taxon>Eukaryota</taxon>
        <taxon>Fungi</taxon>
        <taxon>Dikarya</taxon>
        <taxon>Basidiomycota</taxon>
        <taxon>Agaricomycotina</taxon>
        <taxon>Agaricomycetes</taxon>
        <taxon>Agaricomycetidae</taxon>
        <taxon>Atheliales</taxon>
        <taxon>Atheliaceae</taxon>
        <taxon>Athelia</taxon>
    </lineage>
</organism>
<dbReference type="EMBL" id="KV417780">
    <property type="protein sequence ID" value="KZP06613.1"/>
    <property type="molecule type" value="Genomic_DNA"/>
</dbReference>
<protein>
    <submittedName>
        <fullName evidence="1">Uncharacterized protein</fullName>
    </submittedName>
</protein>
<accession>A0A167WY43</accession>
<sequence length="57" mass="5898">MSGIMACANGQILSGAVFEQSLDKVYGSSVISMHIPRNLNVCAPSAVQSCVSAQGLR</sequence>
<feature type="non-terminal residue" evidence="1">
    <location>
        <position position="57"/>
    </location>
</feature>